<sequence length="133" mass="15474">MEQKLAPDKSNEYKEDENYVDKINQKNDYINSLKEQMNEKHQEYAQFSKSFLTYQAVSFFCLILIIVTIVALVLSTKNSIPGAITPVWVIVLIISFAVFIFTGKNTYYYQKQRAIAKKDFESLKDELEKIAQN</sequence>
<reference evidence="3" key="1">
    <citation type="submission" date="2024-01" db="EMBL/GenBank/DDBJ databases">
        <title>Genome sequence of Mycoplasma ciconiae type strain DSM 25251.</title>
        <authorList>
            <person name="Spergser J."/>
        </authorList>
    </citation>
    <scope>NUCLEOTIDE SEQUENCE [LARGE SCALE GENOMIC DNA]</scope>
    <source>
        <strain evidence="3">DSM 25251</strain>
    </source>
</reference>
<feature type="coiled-coil region" evidence="1">
    <location>
        <begin position="23"/>
        <end position="50"/>
    </location>
</feature>
<accession>A0ABU7MM86</accession>
<keyword evidence="4" id="KW-1185">Reference proteome</keyword>
<keyword evidence="2" id="KW-1133">Transmembrane helix</keyword>
<comment type="caution">
    <text evidence="3">The sequence shown here is derived from an EMBL/GenBank/DDBJ whole genome shotgun (WGS) entry which is preliminary data.</text>
</comment>
<dbReference type="InterPro" id="IPR020210">
    <property type="entry name" value="Uncharacterised_YpbF_TM"/>
</dbReference>
<feature type="transmembrane region" description="Helical" evidence="2">
    <location>
        <begin position="80"/>
        <end position="103"/>
    </location>
</feature>
<name>A0ABU7MM86_9BACT</name>
<keyword evidence="2" id="KW-0472">Membrane</keyword>
<organism evidence="3 4">
    <name type="scientific">Mycoplasmopsis ciconiae</name>
    <dbReference type="NCBI Taxonomy" id="561067"/>
    <lineage>
        <taxon>Bacteria</taxon>
        <taxon>Bacillati</taxon>
        <taxon>Mycoplasmatota</taxon>
        <taxon>Mycoplasmoidales</taxon>
        <taxon>Metamycoplasmataceae</taxon>
        <taxon>Mycoplasmopsis</taxon>
    </lineage>
</organism>
<evidence type="ECO:0000256" key="1">
    <source>
        <dbReference type="SAM" id="Coils"/>
    </source>
</evidence>
<dbReference type="Proteomes" id="UP001344817">
    <property type="component" value="Unassembled WGS sequence"/>
</dbReference>
<proteinExistence type="predicted"/>
<dbReference type="Pfam" id="PF10864">
    <property type="entry name" value="DUF2663"/>
    <property type="match status" value="1"/>
</dbReference>
<keyword evidence="2" id="KW-0812">Transmembrane</keyword>
<gene>
    <name evidence="3" type="ORF">V2E24_03345</name>
</gene>
<protein>
    <submittedName>
        <fullName evidence="3">DUF2663 family protein</fullName>
    </submittedName>
</protein>
<evidence type="ECO:0000313" key="3">
    <source>
        <dbReference type="EMBL" id="MEE3928597.1"/>
    </source>
</evidence>
<dbReference type="RefSeq" id="WP_330501010.1">
    <property type="nucleotide sequence ID" value="NZ_JAZDWZ010000012.1"/>
</dbReference>
<evidence type="ECO:0000256" key="2">
    <source>
        <dbReference type="SAM" id="Phobius"/>
    </source>
</evidence>
<keyword evidence="1" id="KW-0175">Coiled coil</keyword>
<dbReference type="EMBL" id="JAZDWZ010000012">
    <property type="protein sequence ID" value="MEE3928597.1"/>
    <property type="molecule type" value="Genomic_DNA"/>
</dbReference>
<feature type="transmembrane region" description="Helical" evidence="2">
    <location>
        <begin position="51"/>
        <end position="74"/>
    </location>
</feature>
<evidence type="ECO:0000313" key="4">
    <source>
        <dbReference type="Proteomes" id="UP001344817"/>
    </source>
</evidence>